<name>A0A0C3Q5E8_9AGAM</name>
<reference evidence="2 3" key="1">
    <citation type="submission" date="2014-04" db="EMBL/GenBank/DDBJ databases">
        <authorList>
            <consortium name="DOE Joint Genome Institute"/>
            <person name="Kuo A."/>
            <person name="Girlanda M."/>
            <person name="Perotto S."/>
            <person name="Kohler A."/>
            <person name="Nagy L.G."/>
            <person name="Floudas D."/>
            <person name="Copeland A."/>
            <person name="Barry K.W."/>
            <person name="Cichocki N."/>
            <person name="Veneault-Fourrey C."/>
            <person name="LaButti K."/>
            <person name="Lindquist E.A."/>
            <person name="Lipzen A."/>
            <person name="Lundell T."/>
            <person name="Morin E."/>
            <person name="Murat C."/>
            <person name="Sun H."/>
            <person name="Tunlid A."/>
            <person name="Henrissat B."/>
            <person name="Grigoriev I.V."/>
            <person name="Hibbett D.S."/>
            <person name="Martin F."/>
            <person name="Nordberg H.P."/>
            <person name="Cantor M.N."/>
            <person name="Hua S.X."/>
        </authorList>
    </citation>
    <scope>NUCLEOTIDE SEQUENCE [LARGE SCALE GENOMIC DNA]</scope>
    <source>
        <strain evidence="2 3">MUT 4182</strain>
    </source>
</reference>
<feature type="transmembrane region" description="Helical" evidence="1">
    <location>
        <begin position="43"/>
        <end position="62"/>
    </location>
</feature>
<dbReference type="STRING" id="1051891.A0A0C3Q5E8"/>
<accession>A0A0C3Q5E8</accession>
<feature type="transmembrane region" description="Helical" evidence="1">
    <location>
        <begin position="74"/>
        <end position="96"/>
    </location>
</feature>
<gene>
    <name evidence="2" type="ORF">M407DRAFT_244502</name>
</gene>
<proteinExistence type="predicted"/>
<dbReference type="AlphaFoldDB" id="A0A0C3Q5E8"/>
<reference evidence="3" key="2">
    <citation type="submission" date="2015-01" db="EMBL/GenBank/DDBJ databases">
        <title>Evolutionary Origins and Diversification of the Mycorrhizal Mutualists.</title>
        <authorList>
            <consortium name="DOE Joint Genome Institute"/>
            <consortium name="Mycorrhizal Genomics Consortium"/>
            <person name="Kohler A."/>
            <person name="Kuo A."/>
            <person name="Nagy L.G."/>
            <person name="Floudas D."/>
            <person name="Copeland A."/>
            <person name="Barry K.W."/>
            <person name="Cichocki N."/>
            <person name="Veneault-Fourrey C."/>
            <person name="LaButti K."/>
            <person name="Lindquist E.A."/>
            <person name="Lipzen A."/>
            <person name="Lundell T."/>
            <person name="Morin E."/>
            <person name="Murat C."/>
            <person name="Riley R."/>
            <person name="Ohm R."/>
            <person name="Sun H."/>
            <person name="Tunlid A."/>
            <person name="Henrissat B."/>
            <person name="Grigoriev I.V."/>
            <person name="Hibbett D.S."/>
            <person name="Martin F."/>
        </authorList>
    </citation>
    <scope>NUCLEOTIDE SEQUENCE [LARGE SCALE GENOMIC DNA]</scope>
    <source>
        <strain evidence="3">MUT 4182</strain>
    </source>
</reference>
<evidence type="ECO:0000313" key="2">
    <source>
        <dbReference type="EMBL" id="KIO24355.1"/>
    </source>
</evidence>
<dbReference type="HOGENOM" id="CLU_174226_0_0_1"/>
<keyword evidence="1" id="KW-0472">Membrane</keyword>
<organism evidence="2 3">
    <name type="scientific">Tulasnella calospora MUT 4182</name>
    <dbReference type="NCBI Taxonomy" id="1051891"/>
    <lineage>
        <taxon>Eukaryota</taxon>
        <taxon>Fungi</taxon>
        <taxon>Dikarya</taxon>
        <taxon>Basidiomycota</taxon>
        <taxon>Agaricomycotina</taxon>
        <taxon>Agaricomycetes</taxon>
        <taxon>Cantharellales</taxon>
        <taxon>Tulasnellaceae</taxon>
        <taxon>Tulasnella</taxon>
    </lineage>
</organism>
<dbReference type="OrthoDB" id="284718at2759"/>
<evidence type="ECO:0000256" key="1">
    <source>
        <dbReference type="SAM" id="Phobius"/>
    </source>
</evidence>
<sequence>MAPSSKDPRDDSLSVSFTLPKSWATASDNASSSAMLLSGVAMITRNQLFVWPALFMSVSAYLNQQPLRLKDGGMGFTAILAAVGCLITVSLPRFIIQPDSVPAPLGAQAVPPS</sequence>
<protein>
    <submittedName>
        <fullName evidence="2">Uncharacterized protein</fullName>
    </submittedName>
</protein>
<evidence type="ECO:0000313" key="3">
    <source>
        <dbReference type="Proteomes" id="UP000054248"/>
    </source>
</evidence>
<dbReference type="Proteomes" id="UP000054248">
    <property type="component" value="Unassembled WGS sequence"/>
</dbReference>
<dbReference type="EMBL" id="KN823063">
    <property type="protein sequence ID" value="KIO24355.1"/>
    <property type="molecule type" value="Genomic_DNA"/>
</dbReference>
<keyword evidence="1" id="KW-0812">Transmembrane</keyword>
<keyword evidence="1" id="KW-1133">Transmembrane helix</keyword>
<keyword evidence="3" id="KW-1185">Reference proteome</keyword>